<dbReference type="PANTHER" id="PTHR12128">
    <property type="entry name" value="DIHYDRODIPICOLINATE SYNTHASE"/>
    <property type="match status" value="1"/>
</dbReference>
<feature type="compositionally biased region" description="Polar residues" evidence="16">
    <location>
        <begin position="1"/>
        <end position="21"/>
    </location>
</feature>
<feature type="active site" description="Proton donor/acceptor" evidence="12">
    <location>
        <position position="161"/>
    </location>
</feature>
<dbReference type="EC" id="4.3.3.7" evidence="4 12"/>
<comment type="caution">
    <text evidence="18">The sequence shown here is derived from an EMBL/GenBank/DDBJ whole genome shotgun (WGS) entry which is preliminary data.</text>
</comment>
<feature type="site" description="Part of a proton relay during catalysis" evidence="12">
    <location>
        <position position="74"/>
    </location>
</feature>
<keyword evidence="17" id="KW-0812">Transmembrane</keyword>
<feature type="active site" description="Schiff-base intermediate with substrate" evidence="12 14">
    <location>
        <position position="189"/>
    </location>
</feature>
<dbReference type="InterPro" id="IPR013785">
    <property type="entry name" value="Aldolase_TIM"/>
</dbReference>
<evidence type="ECO:0000256" key="13">
    <source>
        <dbReference type="PIRNR" id="PIRNR001365"/>
    </source>
</evidence>
<dbReference type="GO" id="GO:0009089">
    <property type="term" value="P:lysine biosynthetic process via diaminopimelate"/>
    <property type="evidence" value="ECO:0007669"/>
    <property type="project" value="UniProtKB-UniRule"/>
</dbReference>
<feature type="site" description="Part of a proton relay during catalysis" evidence="12">
    <location>
        <position position="135"/>
    </location>
</feature>
<comment type="pathway">
    <text evidence="2 12">Amino-acid biosynthesis; L-lysine biosynthesis via DAP pathway; (S)-tetrahydrodipicolinate from L-aspartate: step 3/4.</text>
</comment>
<comment type="function">
    <text evidence="1 12">Catalyzes the condensation of (S)-aspartate-beta-semialdehyde [(S)-ASA] and pyruvate to 4-hydroxy-tetrahydrodipicolinate (HTPA).</text>
</comment>
<comment type="subunit">
    <text evidence="12">Homotetramer; dimer of dimers.</text>
</comment>
<evidence type="ECO:0000256" key="10">
    <source>
        <dbReference type="ARBA" id="ARBA00023270"/>
    </source>
</evidence>
<accession>A0A1V8PLY5</accession>
<feature type="transmembrane region" description="Helical" evidence="17">
    <location>
        <begin position="216"/>
        <end position="236"/>
    </location>
</feature>
<gene>
    <name evidence="12" type="primary">dapA</name>
    <name evidence="18" type="ORF">B5782_1423</name>
</gene>
<keyword evidence="7 12" id="KW-0220">Diaminopimelate biosynthesis</keyword>
<evidence type="ECO:0000256" key="14">
    <source>
        <dbReference type="PIRSR" id="PIRSR001365-1"/>
    </source>
</evidence>
<keyword evidence="8 12" id="KW-0457">Lysine biosynthesis</keyword>
<dbReference type="SMART" id="SM01130">
    <property type="entry name" value="DHDPS"/>
    <property type="match status" value="1"/>
</dbReference>
<dbReference type="InterPro" id="IPR020624">
    <property type="entry name" value="Schiff_base-form_aldolases_CS"/>
</dbReference>
<comment type="similarity">
    <text evidence="3 12 13">Belongs to the DapA family.</text>
</comment>
<protein>
    <recommendedName>
        <fullName evidence="4 12">4-hydroxy-tetrahydrodipicolinate synthase</fullName>
        <shortName evidence="12">HTPA synthase</shortName>
        <ecNumber evidence="4 12">4.3.3.7</ecNumber>
    </recommendedName>
</protein>
<evidence type="ECO:0000313" key="19">
    <source>
        <dbReference type="Proteomes" id="UP000192666"/>
    </source>
</evidence>
<dbReference type="AlphaFoldDB" id="A0A1V8PLY5"/>
<proteinExistence type="inferred from homology"/>
<dbReference type="PROSITE" id="PS00666">
    <property type="entry name" value="DHDPS_2"/>
    <property type="match status" value="1"/>
</dbReference>
<dbReference type="HAMAP" id="MF_00418">
    <property type="entry name" value="DapA"/>
    <property type="match status" value="1"/>
</dbReference>
<feature type="binding site" evidence="12 15">
    <location>
        <position position="229"/>
    </location>
    <ligand>
        <name>pyruvate</name>
        <dbReference type="ChEBI" id="CHEBI:15361"/>
    </ligand>
</feature>
<keyword evidence="10 12" id="KW-0704">Schiff base</keyword>
<evidence type="ECO:0000256" key="7">
    <source>
        <dbReference type="ARBA" id="ARBA00022915"/>
    </source>
</evidence>
<keyword evidence="5 12" id="KW-0963">Cytoplasm</keyword>
<evidence type="ECO:0000256" key="4">
    <source>
        <dbReference type="ARBA" id="ARBA00012086"/>
    </source>
</evidence>
<dbReference type="SUPFAM" id="SSF51569">
    <property type="entry name" value="Aldolase"/>
    <property type="match status" value="1"/>
</dbReference>
<dbReference type="PRINTS" id="PR00146">
    <property type="entry name" value="DHPICSNTHASE"/>
</dbReference>
<feature type="active site" description="Schiff-base intermediate with substrate" evidence="14">
    <location>
        <position position="161"/>
    </location>
</feature>
<keyword evidence="6 12" id="KW-0028">Amino-acid biosynthesis</keyword>
<evidence type="ECO:0000256" key="5">
    <source>
        <dbReference type="ARBA" id="ARBA00022490"/>
    </source>
</evidence>
<keyword evidence="17" id="KW-0472">Membrane</keyword>
<dbReference type="GO" id="GO:0019877">
    <property type="term" value="P:diaminopimelate biosynthetic process"/>
    <property type="evidence" value="ECO:0007669"/>
    <property type="project" value="UniProtKB-UniRule"/>
</dbReference>
<dbReference type="Gene3D" id="3.20.20.70">
    <property type="entry name" value="Aldolase class I"/>
    <property type="match status" value="1"/>
</dbReference>
<dbReference type="CDD" id="cd00950">
    <property type="entry name" value="DHDPS"/>
    <property type="match status" value="1"/>
</dbReference>
<evidence type="ECO:0000256" key="2">
    <source>
        <dbReference type="ARBA" id="ARBA00005120"/>
    </source>
</evidence>
<comment type="caution">
    <text evidence="12">Was originally thought to be a dihydrodipicolinate synthase (DHDPS), catalyzing the condensation of (S)-aspartate-beta-semialdehyde [(S)-ASA] and pyruvate to dihydrodipicolinate (DHDP). However, it was shown in E.coli that the product of the enzymatic reaction is not dihydrodipicolinate but in fact (4S)-4-hydroxy-2,3,4,5-tetrahydro-(2S)-dipicolinic acid (HTPA), and that the consecutive dehydration reaction leading to DHDP is not spontaneous but catalyzed by DapB.</text>
</comment>
<feature type="binding site" evidence="12 15">
    <location>
        <position position="75"/>
    </location>
    <ligand>
        <name>pyruvate</name>
        <dbReference type="ChEBI" id="CHEBI:15361"/>
    </ligand>
</feature>
<name>A0A1V8PLY5_9BIFI</name>
<evidence type="ECO:0000256" key="17">
    <source>
        <dbReference type="SAM" id="Phobius"/>
    </source>
</evidence>
<reference evidence="18 19" key="1">
    <citation type="submission" date="2017-03" db="EMBL/GenBank/DDBJ databases">
        <title>Maternal inheritance of bifidobacteria.</title>
        <authorList>
            <person name="Lugli G.A."/>
            <person name="Duranti S."/>
            <person name="Milani C."/>
            <person name="Mancabelli L."/>
        </authorList>
    </citation>
    <scope>NUCLEOTIDE SEQUENCE [LARGE SCALE GENOMIC DNA]</scope>
    <source>
        <strain evidence="18 19">1899B</strain>
    </source>
</reference>
<evidence type="ECO:0000256" key="6">
    <source>
        <dbReference type="ARBA" id="ARBA00022605"/>
    </source>
</evidence>
<dbReference type="NCBIfam" id="TIGR00674">
    <property type="entry name" value="dapA"/>
    <property type="match status" value="1"/>
</dbReference>
<keyword evidence="17" id="KW-1133">Transmembrane helix</keyword>
<evidence type="ECO:0000256" key="3">
    <source>
        <dbReference type="ARBA" id="ARBA00007592"/>
    </source>
</evidence>
<evidence type="ECO:0000256" key="1">
    <source>
        <dbReference type="ARBA" id="ARBA00003294"/>
    </source>
</evidence>
<dbReference type="Proteomes" id="UP000192666">
    <property type="component" value="Unassembled WGS sequence"/>
</dbReference>
<dbReference type="PANTHER" id="PTHR12128:SF66">
    <property type="entry name" value="4-HYDROXY-2-OXOGLUTARATE ALDOLASE, MITOCHONDRIAL"/>
    <property type="match status" value="1"/>
</dbReference>
<organism evidence="18 19">
    <name type="scientific">Bifidobacterium catenulatum</name>
    <dbReference type="NCBI Taxonomy" id="1686"/>
    <lineage>
        <taxon>Bacteria</taxon>
        <taxon>Bacillati</taxon>
        <taxon>Actinomycetota</taxon>
        <taxon>Actinomycetes</taxon>
        <taxon>Bifidobacteriales</taxon>
        <taxon>Bifidobacteriaceae</taxon>
        <taxon>Bifidobacterium</taxon>
    </lineage>
</organism>
<dbReference type="Pfam" id="PF00701">
    <property type="entry name" value="DHDPS"/>
    <property type="match status" value="1"/>
</dbReference>
<keyword evidence="9 12" id="KW-0456">Lyase</keyword>
<comment type="catalytic activity">
    <reaction evidence="11 12">
        <text>L-aspartate 4-semialdehyde + pyruvate = (2S,4S)-4-hydroxy-2,3,4,5-tetrahydrodipicolinate + H2O + H(+)</text>
        <dbReference type="Rhea" id="RHEA:34171"/>
        <dbReference type="ChEBI" id="CHEBI:15361"/>
        <dbReference type="ChEBI" id="CHEBI:15377"/>
        <dbReference type="ChEBI" id="CHEBI:15378"/>
        <dbReference type="ChEBI" id="CHEBI:67139"/>
        <dbReference type="ChEBI" id="CHEBI:537519"/>
        <dbReference type="EC" id="4.3.3.7"/>
    </reaction>
</comment>
<evidence type="ECO:0000256" key="11">
    <source>
        <dbReference type="ARBA" id="ARBA00047836"/>
    </source>
</evidence>
<evidence type="ECO:0000256" key="15">
    <source>
        <dbReference type="PIRSR" id="PIRSR001365-2"/>
    </source>
</evidence>
<evidence type="ECO:0000256" key="8">
    <source>
        <dbReference type="ARBA" id="ARBA00023154"/>
    </source>
</evidence>
<evidence type="ECO:0000256" key="12">
    <source>
        <dbReference type="HAMAP-Rule" id="MF_00418"/>
    </source>
</evidence>
<dbReference type="InterPro" id="IPR002220">
    <property type="entry name" value="DapA-like"/>
</dbReference>
<evidence type="ECO:0000313" key="18">
    <source>
        <dbReference type="EMBL" id="OQM49674.1"/>
    </source>
</evidence>
<evidence type="ECO:0000256" key="9">
    <source>
        <dbReference type="ARBA" id="ARBA00023239"/>
    </source>
</evidence>
<dbReference type="GO" id="GO:0005829">
    <property type="term" value="C:cytosol"/>
    <property type="evidence" value="ECO:0007669"/>
    <property type="project" value="TreeGrafter"/>
</dbReference>
<feature type="region of interest" description="Disordered" evidence="16">
    <location>
        <begin position="1"/>
        <end position="22"/>
    </location>
</feature>
<dbReference type="UniPathway" id="UPA00034">
    <property type="reaction ID" value="UER00017"/>
</dbReference>
<dbReference type="PROSITE" id="PS00665">
    <property type="entry name" value="DHDPS_1"/>
    <property type="match status" value="1"/>
</dbReference>
<dbReference type="GO" id="GO:0008840">
    <property type="term" value="F:4-hydroxy-tetrahydrodipicolinate synthase activity"/>
    <property type="evidence" value="ECO:0007669"/>
    <property type="project" value="UniProtKB-UniRule"/>
</dbReference>
<dbReference type="EMBL" id="NAQA01000006">
    <property type="protein sequence ID" value="OQM49674.1"/>
    <property type="molecule type" value="Genomic_DNA"/>
</dbReference>
<evidence type="ECO:0000256" key="16">
    <source>
        <dbReference type="SAM" id="MobiDB-lite"/>
    </source>
</evidence>
<dbReference type="InterPro" id="IPR005263">
    <property type="entry name" value="DapA"/>
</dbReference>
<dbReference type="PIRSF" id="PIRSF001365">
    <property type="entry name" value="DHDPS"/>
    <property type="match status" value="1"/>
</dbReference>
<comment type="subcellular location">
    <subcellularLocation>
        <location evidence="12">Cytoplasm</location>
    </subcellularLocation>
</comment>
<dbReference type="InterPro" id="IPR020625">
    <property type="entry name" value="Schiff_base-form_aldolases_AS"/>
</dbReference>
<sequence length="319" mass="33480">MVTNSDASASVAGSTVGTMTDGTMHLLDPAPFGRILPAMVTPMKADGSVDFEAAQKLAKQLVADGADGLVVNGTTGESPTTHMEEKVELVQAVKEVVDVPVISGAGSNDTAHTVRMVEQTQEAGADAVLVVAPYYSRPSQEGVFCHYKAVNDSADKPIIVYDVPGRTGLHIQLETYRRLAELDHVKAVKDATGDIAGAVRKRMETGLTWYSGDDGLFLPFLSVGAVGIISVIVHVASGPMRDLAAAFDSGDIHEAQRIAVQLAPLVEAMNGNGFQAVMAKASLKVRGVLDSTTMRLPNVGPGEAEIKRAEDGMRASGLL</sequence>